<feature type="non-terminal residue" evidence="1">
    <location>
        <position position="1"/>
    </location>
</feature>
<dbReference type="EMBL" id="BARW01022814">
    <property type="protein sequence ID" value="GAI89050.1"/>
    <property type="molecule type" value="Genomic_DNA"/>
</dbReference>
<name>X1TNC0_9ZZZZ</name>
<sequence length="267" mass="30182">LTKGTVTNPDKFPLYAGQDILVGIVKVWNDDISLHVEYKMGEDVDYPGIEEGWVMTETHLAIFGSLAGIPQTRKNNPIPGQFPYSMEHNSVDTYTYIIPMDEVVSAKLFIAAHAEVHKEYEEEFGSEMVVNGSFEFPEVTRVVNGNYWDIYPSGTVGLGWLVEWRDTLACPLIPPTANLELHKDVKGWLAKCDGQYAELDTSWRDTSEMMQSGCASVRIYQDLEINPYSHCTLNYEWSPRPDYVDNGLEVYWNEVLLNAHSDSGIGE</sequence>
<protein>
    <submittedName>
        <fullName evidence="1">Uncharacterized protein</fullName>
    </submittedName>
</protein>
<gene>
    <name evidence="1" type="ORF">S12H4_37976</name>
</gene>
<dbReference type="AlphaFoldDB" id="X1TNC0"/>
<reference evidence="1" key="1">
    <citation type="journal article" date="2014" name="Front. Microbiol.">
        <title>High frequency of phylogenetically diverse reductive dehalogenase-homologous genes in deep subseafloor sedimentary metagenomes.</title>
        <authorList>
            <person name="Kawai M."/>
            <person name="Futagami T."/>
            <person name="Toyoda A."/>
            <person name="Takaki Y."/>
            <person name="Nishi S."/>
            <person name="Hori S."/>
            <person name="Arai W."/>
            <person name="Tsubouchi T."/>
            <person name="Morono Y."/>
            <person name="Uchiyama I."/>
            <person name="Ito T."/>
            <person name="Fujiyama A."/>
            <person name="Inagaki F."/>
            <person name="Takami H."/>
        </authorList>
    </citation>
    <scope>NUCLEOTIDE SEQUENCE</scope>
    <source>
        <strain evidence="1">Expedition CK06-06</strain>
    </source>
</reference>
<organism evidence="1">
    <name type="scientific">marine sediment metagenome</name>
    <dbReference type="NCBI Taxonomy" id="412755"/>
    <lineage>
        <taxon>unclassified sequences</taxon>
        <taxon>metagenomes</taxon>
        <taxon>ecological metagenomes</taxon>
    </lineage>
</organism>
<proteinExistence type="predicted"/>
<feature type="non-terminal residue" evidence="1">
    <location>
        <position position="267"/>
    </location>
</feature>
<accession>X1TNC0</accession>
<comment type="caution">
    <text evidence="1">The sequence shown here is derived from an EMBL/GenBank/DDBJ whole genome shotgun (WGS) entry which is preliminary data.</text>
</comment>
<evidence type="ECO:0000313" key="1">
    <source>
        <dbReference type="EMBL" id="GAI89050.1"/>
    </source>
</evidence>